<evidence type="ECO:0000259" key="1">
    <source>
        <dbReference type="Pfam" id="PF13173"/>
    </source>
</evidence>
<evidence type="ECO:0000313" key="2">
    <source>
        <dbReference type="EMBL" id="TWW09926.1"/>
    </source>
</evidence>
<sequence>MTGHFKWYTTDMPGHGDHLLTRDSFNLVRKLLDCFPCVVIIGARQVGKSTFLKQILPCASSYDLEDYDDFHLIDENPEFFLSQVTTPVIIDEAQLSPNLFKALRVAIDKDRKTNGKFLLSGSSSPHLLKNISESLAGRVAIVELAGLSWSEALEKEESDFIENIFCVNQLQKLLVYHSYRKTAKEKAKNGISFIIHYIYMLKYCAFLQ</sequence>
<dbReference type="Proteomes" id="UP000321083">
    <property type="component" value="Unassembled WGS sequence"/>
</dbReference>
<comment type="caution">
    <text evidence="2">The sequence shown here is derived from an EMBL/GenBank/DDBJ whole genome shotgun (WGS) entry which is preliminary data.</text>
</comment>
<accession>A0A5C6M5B9</accession>
<reference evidence="2 3" key="1">
    <citation type="submission" date="2019-08" db="EMBL/GenBank/DDBJ databases">
        <title>100 year-old enigma solved: identification of Planctomyces bekefii, the type genus and species of the phylum Planctomycetes.</title>
        <authorList>
            <person name="Svetlana D.N."/>
            <person name="Overmann J."/>
        </authorList>
    </citation>
    <scope>NUCLEOTIDE SEQUENCE [LARGE SCALE GENOMIC DNA]</scope>
    <source>
        <strain evidence="2">Phe10_nw2017</strain>
    </source>
</reference>
<dbReference type="SUPFAM" id="SSF52540">
    <property type="entry name" value="P-loop containing nucleoside triphosphate hydrolases"/>
    <property type="match status" value="1"/>
</dbReference>
<protein>
    <recommendedName>
        <fullName evidence="1">AAA domain-containing protein</fullName>
    </recommendedName>
</protein>
<reference evidence="2 3" key="2">
    <citation type="submission" date="2019-08" db="EMBL/GenBank/DDBJ databases">
        <authorList>
            <person name="Henke P."/>
        </authorList>
    </citation>
    <scope>NUCLEOTIDE SEQUENCE [LARGE SCALE GENOMIC DNA]</scope>
    <source>
        <strain evidence="2">Phe10_nw2017</strain>
    </source>
</reference>
<evidence type="ECO:0000313" key="3">
    <source>
        <dbReference type="Proteomes" id="UP000321083"/>
    </source>
</evidence>
<dbReference type="Pfam" id="PF13173">
    <property type="entry name" value="AAA_14"/>
    <property type="match status" value="1"/>
</dbReference>
<keyword evidence="3" id="KW-1185">Reference proteome</keyword>
<feature type="domain" description="AAA" evidence="1">
    <location>
        <begin position="37"/>
        <end position="152"/>
    </location>
</feature>
<dbReference type="EMBL" id="SRHE01000146">
    <property type="protein sequence ID" value="TWW09926.1"/>
    <property type="molecule type" value="Genomic_DNA"/>
</dbReference>
<dbReference type="AlphaFoldDB" id="A0A5C6M5B9"/>
<organism evidence="2 3">
    <name type="scientific">Planctomyces bekefii</name>
    <dbReference type="NCBI Taxonomy" id="1653850"/>
    <lineage>
        <taxon>Bacteria</taxon>
        <taxon>Pseudomonadati</taxon>
        <taxon>Planctomycetota</taxon>
        <taxon>Planctomycetia</taxon>
        <taxon>Planctomycetales</taxon>
        <taxon>Planctomycetaceae</taxon>
        <taxon>Planctomyces</taxon>
    </lineage>
</organism>
<proteinExistence type="predicted"/>
<name>A0A5C6M5B9_9PLAN</name>
<dbReference type="PANTHER" id="PTHR43566">
    <property type="entry name" value="CONSERVED PROTEIN"/>
    <property type="match status" value="1"/>
</dbReference>
<dbReference type="InterPro" id="IPR041682">
    <property type="entry name" value="AAA_14"/>
</dbReference>
<gene>
    <name evidence="2" type="ORF">E3A20_09450</name>
</gene>
<dbReference type="InterPro" id="IPR027417">
    <property type="entry name" value="P-loop_NTPase"/>
</dbReference>
<dbReference type="PANTHER" id="PTHR43566:SF2">
    <property type="entry name" value="DUF4143 DOMAIN-CONTAINING PROTEIN"/>
    <property type="match status" value="1"/>
</dbReference>